<evidence type="ECO:0000256" key="3">
    <source>
        <dbReference type="ARBA" id="ARBA00023242"/>
    </source>
</evidence>
<evidence type="ECO:0000313" key="7">
    <source>
        <dbReference type="EMBL" id="QLG71876.1"/>
    </source>
</evidence>
<name>A0A7H9B062_ZYGMR</name>
<dbReference type="SUPFAM" id="SSF47095">
    <property type="entry name" value="HMG-box"/>
    <property type="match status" value="1"/>
</dbReference>
<keyword evidence="2 4" id="KW-0238">DNA-binding</keyword>
<dbReference type="EMBL" id="CP058606">
    <property type="protein sequence ID" value="QLG71876.1"/>
    <property type="molecule type" value="Genomic_DNA"/>
</dbReference>
<dbReference type="SMART" id="SM00398">
    <property type="entry name" value="HMG"/>
    <property type="match status" value="1"/>
</dbReference>
<dbReference type="GeneID" id="59235573"/>
<feature type="region of interest" description="Disordered" evidence="5">
    <location>
        <begin position="156"/>
        <end position="245"/>
    </location>
</feature>
<dbReference type="InterPro" id="IPR056513">
    <property type="entry name" value="INO80F"/>
</dbReference>
<dbReference type="GO" id="GO:0003677">
    <property type="term" value="F:DNA binding"/>
    <property type="evidence" value="ECO:0007669"/>
    <property type="project" value="UniProtKB-UniRule"/>
</dbReference>
<comment type="subcellular location">
    <subcellularLocation>
        <location evidence="1">Nucleus</location>
    </subcellularLocation>
</comment>
<dbReference type="Gene3D" id="1.10.30.10">
    <property type="entry name" value="High mobility group box domain"/>
    <property type="match status" value="1"/>
</dbReference>
<dbReference type="RefSeq" id="XP_037143604.1">
    <property type="nucleotide sequence ID" value="XM_037287709.1"/>
</dbReference>
<sequence length="245" mass="29174">MADNDLKRKVDNLKEGNEVLALAIQRTRLSVKRLKLEYSVLLERLETRVESDPELRYQNPLPSLESFKKELLMKPHKKSKNKRQKAKHRDPNMPKRPTNAYLIFCEMNKEKMRENGSQDVTRDLTEAWKSLSEDDRKPYYELYNEDRERYHKEMEIYSSRTGDARNNEDGEGAEGEEEERVSEEIKREEEEEDDEEVEEEEEEEEDLGEEEEERYPESEITQLEEEEDEDEEGEDESADVLTSEI</sequence>
<dbReference type="PROSITE" id="PS50118">
    <property type="entry name" value="HMG_BOX_2"/>
    <property type="match status" value="1"/>
</dbReference>
<dbReference type="CDD" id="cd22016">
    <property type="entry name" value="HMG-box_NHP10-like"/>
    <property type="match status" value="1"/>
</dbReference>
<protein>
    <recommendedName>
        <fullName evidence="6">HMG box domain-containing protein</fullName>
    </recommendedName>
</protein>
<evidence type="ECO:0000313" key="8">
    <source>
        <dbReference type="Proteomes" id="UP000509704"/>
    </source>
</evidence>
<gene>
    <name evidence="7" type="ORF">HG535_0C02260</name>
</gene>
<accession>A0A7H9B062</accession>
<dbReference type="PANTHER" id="PTHR48112:SF13">
    <property type="entry name" value="NON-HISTONE PROTEIN 10"/>
    <property type="match status" value="1"/>
</dbReference>
<evidence type="ECO:0000256" key="1">
    <source>
        <dbReference type="ARBA" id="ARBA00004123"/>
    </source>
</evidence>
<dbReference type="InterPro" id="IPR036910">
    <property type="entry name" value="HMG_box_dom_sf"/>
</dbReference>
<evidence type="ECO:0000256" key="2">
    <source>
        <dbReference type="ARBA" id="ARBA00023125"/>
    </source>
</evidence>
<reference evidence="7 8" key="1">
    <citation type="submission" date="2020-07" db="EMBL/GenBank/DDBJ databases">
        <title>The yeast mating-type switching endonuclease HO is a domesticated member of an unorthodox homing genetic element family.</title>
        <authorList>
            <person name="Coughlan A.Y."/>
            <person name="Lombardi L."/>
            <person name="Braun-Galleani S."/>
            <person name="Martos A.R."/>
            <person name="Galeote V."/>
            <person name="Bigey F."/>
            <person name="Dequin S."/>
            <person name="Byrne K.P."/>
            <person name="Wolfe K.H."/>
        </authorList>
    </citation>
    <scope>NUCLEOTIDE SEQUENCE [LARGE SCALE GENOMIC DNA]</scope>
    <source>
        <strain evidence="7 8">NRRL Y-6702</strain>
    </source>
</reference>
<evidence type="ECO:0000256" key="5">
    <source>
        <dbReference type="SAM" id="MobiDB-lite"/>
    </source>
</evidence>
<dbReference type="InterPro" id="IPR050342">
    <property type="entry name" value="HMGB"/>
</dbReference>
<dbReference type="PANTHER" id="PTHR48112">
    <property type="entry name" value="HIGH MOBILITY GROUP PROTEIN DSP1"/>
    <property type="match status" value="1"/>
</dbReference>
<feature type="compositionally biased region" description="Acidic residues" evidence="5">
    <location>
        <begin position="222"/>
        <end position="238"/>
    </location>
</feature>
<keyword evidence="3 4" id="KW-0539">Nucleus</keyword>
<feature type="compositionally biased region" description="Acidic residues" evidence="5">
    <location>
        <begin position="189"/>
        <end position="214"/>
    </location>
</feature>
<evidence type="ECO:0000256" key="4">
    <source>
        <dbReference type="PROSITE-ProRule" id="PRU00267"/>
    </source>
</evidence>
<evidence type="ECO:0000259" key="6">
    <source>
        <dbReference type="PROSITE" id="PS50118"/>
    </source>
</evidence>
<dbReference type="Pfam" id="PF24245">
    <property type="entry name" value="INO80F"/>
    <property type="match status" value="1"/>
</dbReference>
<feature type="domain" description="HMG box" evidence="6">
    <location>
        <begin position="94"/>
        <end position="158"/>
    </location>
</feature>
<dbReference type="AlphaFoldDB" id="A0A7H9B062"/>
<organism evidence="7 8">
    <name type="scientific">Zygotorulaspora mrakii</name>
    <name type="common">Zygosaccharomyces mrakii</name>
    <dbReference type="NCBI Taxonomy" id="42260"/>
    <lineage>
        <taxon>Eukaryota</taxon>
        <taxon>Fungi</taxon>
        <taxon>Dikarya</taxon>
        <taxon>Ascomycota</taxon>
        <taxon>Saccharomycotina</taxon>
        <taxon>Saccharomycetes</taxon>
        <taxon>Saccharomycetales</taxon>
        <taxon>Saccharomycetaceae</taxon>
        <taxon>Zygotorulaspora</taxon>
    </lineage>
</organism>
<feature type="DNA-binding region" description="HMG box" evidence="4">
    <location>
        <begin position="94"/>
        <end position="158"/>
    </location>
</feature>
<keyword evidence="8" id="KW-1185">Reference proteome</keyword>
<dbReference type="OrthoDB" id="10070927at2759"/>
<feature type="region of interest" description="Disordered" evidence="5">
    <location>
        <begin position="66"/>
        <end position="97"/>
    </location>
</feature>
<dbReference type="InterPro" id="IPR009071">
    <property type="entry name" value="HMG_box_dom"/>
</dbReference>
<dbReference type="KEGG" id="zmk:HG535_0C02260"/>
<dbReference type="Proteomes" id="UP000509704">
    <property type="component" value="Chromosome 3"/>
</dbReference>
<proteinExistence type="predicted"/>
<feature type="compositionally biased region" description="Acidic residues" evidence="5">
    <location>
        <begin position="169"/>
        <end position="181"/>
    </location>
</feature>
<feature type="compositionally biased region" description="Basic residues" evidence="5">
    <location>
        <begin position="74"/>
        <end position="88"/>
    </location>
</feature>
<dbReference type="Pfam" id="PF00505">
    <property type="entry name" value="HMG_box"/>
    <property type="match status" value="1"/>
</dbReference>
<dbReference type="GO" id="GO:0005634">
    <property type="term" value="C:nucleus"/>
    <property type="evidence" value="ECO:0007669"/>
    <property type="project" value="UniProtKB-SubCell"/>
</dbReference>